<gene>
    <name evidence="6" type="ORF">BUALT_Bualt14G0131500</name>
</gene>
<sequence length="181" mass="20342">MMFSSYYLFLFAFLSLTFLHTESSNVQPPDLIRSLCSETKNSTFCLDFLGHLYHSGENLRDLAQDLIQTSTNFLHFTYDDIHVREIETSNNPALNMKYHRCGVQYTAAVNALIQSTNFLQSGNYQKVFSLASLAFEQPSNCDSNFNPPESEPADFKSINEKALDVCSIVLAVSKRLASGKA</sequence>
<feature type="signal peptide" evidence="4">
    <location>
        <begin position="1"/>
        <end position="23"/>
    </location>
</feature>
<evidence type="ECO:0000256" key="4">
    <source>
        <dbReference type="SAM" id="SignalP"/>
    </source>
</evidence>
<dbReference type="Gene3D" id="1.20.140.40">
    <property type="entry name" value="Invertase/pectin methylesterase inhibitor family protein"/>
    <property type="match status" value="1"/>
</dbReference>
<dbReference type="Proteomes" id="UP000826271">
    <property type="component" value="Unassembled WGS sequence"/>
</dbReference>
<dbReference type="CDD" id="cd15797">
    <property type="entry name" value="PMEI"/>
    <property type="match status" value="1"/>
</dbReference>
<dbReference type="SMART" id="SM00856">
    <property type="entry name" value="PMEI"/>
    <property type="match status" value="1"/>
</dbReference>
<accession>A0AAV6WR76</accession>
<evidence type="ECO:0000259" key="5">
    <source>
        <dbReference type="SMART" id="SM00856"/>
    </source>
</evidence>
<dbReference type="PANTHER" id="PTHR36710:SF4">
    <property type="entry name" value="PLANT INVERTASE_PECTIN METHYLESTERASE INHIBITOR SUPERFAMILY PROTEIN"/>
    <property type="match status" value="1"/>
</dbReference>
<dbReference type="NCBIfam" id="TIGR01614">
    <property type="entry name" value="PME_inhib"/>
    <property type="match status" value="1"/>
</dbReference>
<comment type="caution">
    <text evidence="6">The sequence shown here is derived from an EMBL/GenBank/DDBJ whole genome shotgun (WGS) entry which is preliminary data.</text>
</comment>
<evidence type="ECO:0000256" key="1">
    <source>
        <dbReference type="ARBA" id="ARBA00022729"/>
    </source>
</evidence>
<dbReference type="InterPro" id="IPR034086">
    <property type="entry name" value="PMEI_plant"/>
</dbReference>
<dbReference type="EMBL" id="WHWC01000014">
    <property type="protein sequence ID" value="KAG8370576.1"/>
    <property type="molecule type" value="Genomic_DNA"/>
</dbReference>
<organism evidence="6 7">
    <name type="scientific">Buddleja alternifolia</name>
    <dbReference type="NCBI Taxonomy" id="168488"/>
    <lineage>
        <taxon>Eukaryota</taxon>
        <taxon>Viridiplantae</taxon>
        <taxon>Streptophyta</taxon>
        <taxon>Embryophyta</taxon>
        <taxon>Tracheophyta</taxon>
        <taxon>Spermatophyta</taxon>
        <taxon>Magnoliopsida</taxon>
        <taxon>eudicotyledons</taxon>
        <taxon>Gunneridae</taxon>
        <taxon>Pentapetalae</taxon>
        <taxon>asterids</taxon>
        <taxon>lamiids</taxon>
        <taxon>Lamiales</taxon>
        <taxon>Scrophulariaceae</taxon>
        <taxon>Buddlejeae</taxon>
        <taxon>Buddleja</taxon>
    </lineage>
</organism>
<dbReference type="AlphaFoldDB" id="A0AAV6WR76"/>
<dbReference type="InterPro" id="IPR035513">
    <property type="entry name" value="Invertase/methylesterase_inhib"/>
</dbReference>
<dbReference type="SUPFAM" id="SSF101148">
    <property type="entry name" value="Plant invertase/pectin methylesterase inhibitor"/>
    <property type="match status" value="1"/>
</dbReference>
<comment type="similarity">
    <text evidence="3">Belongs to the PMEI family.</text>
</comment>
<protein>
    <recommendedName>
        <fullName evidence="5">Pectinesterase inhibitor domain-containing protein</fullName>
    </recommendedName>
</protein>
<feature type="domain" description="Pectinesterase inhibitor" evidence="5">
    <location>
        <begin position="27"/>
        <end position="172"/>
    </location>
</feature>
<name>A0AAV6WR76_9LAMI</name>
<evidence type="ECO:0000256" key="3">
    <source>
        <dbReference type="ARBA" id="ARBA00038471"/>
    </source>
</evidence>
<dbReference type="PANTHER" id="PTHR36710">
    <property type="entry name" value="PECTINESTERASE INHIBITOR-LIKE"/>
    <property type="match status" value="1"/>
</dbReference>
<feature type="chain" id="PRO_5043585837" description="Pectinesterase inhibitor domain-containing protein" evidence="4">
    <location>
        <begin position="24"/>
        <end position="181"/>
    </location>
</feature>
<keyword evidence="1 4" id="KW-0732">Signal</keyword>
<evidence type="ECO:0000313" key="6">
    <source>
        <dbReference type="EMBL" id="KAG8370576.1"/>
    </source>
</evidence>
<dbReference type="InterPro" id="IPR006501">
    <property type="entry name" value="Pectinesterase_inhib_dom"/>
</dbReference>
<proteinExistence type="inferred from homology"/>
<dbReference type="Pfam" id="PF04043">
    <property type="entry name" value="PMEI"/>
    <property type="match status" value="1"/>
</dbReference>
<reference evidence="6" key="1">
    <citation type="submission" date="2019-10" db="EMBL/GenBank/DDBJ databases">
        <authorList>
            <person name="Zhang R."/>
            <person name="Pan Y."/>
            <person name="Wang J."/>
            <person name="Ma R."/>
            <person name="Yu S."/>
        </authorList>
    </citation>
    <scope>NUCLEOTIDE SEQUENCE</scope>
    <source>
        <strain evidence="6">LA-IB0</strain>
        <tissue evidence="6">Leaf</tissue>
    </source>
</reference>
<dbReference type="GO" id="GO:0046910">
    <property type="term" value="F:pectinesterase inhibitor activity"/>
    <property type="evidence" value="ECO:0007669"/>
    <property type="project" value="InterPro"/>
</dbReference>
<keyword evidence="7" id="KW-1185">Reference proteome</keyword>
<dbReference type="InterPro" id="IPR052421">
    <property type="entry name" value="PCW_Enzyme_Inhibitor"/>
</dbReference>
<evidence type="ECO:0000313" key="7">
    <source>
        <dbReference type="Proteomes" id="UP000826271"/>
    </source>
</evidence>
<evidence type="ECO:0000256" key="2">
    <source>
        <dbReference type="ARBA" id="ARBA00023157"/>
    </source>
</evidence>
<keyword evidence="2" id="KW-1015">Disulfide bond</keyword>